<dbReference type="RefSeq" id="XP_004181757.1">
    <property type="nucleotide sequence ID" value="XM_004181709.1"/>
</dbReference>
<gene>
    <name evidence="1" type="primary">TBLA0G03010</name>
    <name evidence="1" type="ORF">TBLA_0G03010</name>
</gene>
<dbReference type="EMBL" id="HE806322">
    <property type="protein sequence ID" value="CCH62238.1"/>
    <property type="molecule type" value="Genomic_DNA"/>
</dbReference>
<dbReference type="GO" id="GO:0034727">
    <property type="term" value="P:piecemeal microautophagy of the nucleus"/>
    <property type="evidence" value="ECO:0007669"/>
    <property type="project" value="EnsemblFungi"/>
</dbReference>
<dbReference type="eggNOG" id="ENOG502SA9V">
    <property type="taxonomic scope" value="Eukaryota"/>
</dbReference>
<dbReference type="OMA" id="QIETICN"/>
<dbReference type="GeneID" id="14497370"/>
<dbReference type="Gene3D" id="2.60.270.60">
    <property type="match status" value="1"/>
</dbReference>
<dbReference type="GO" id="GO:0000422">
    <property type="term" value="P:autophagy of mitochondrion"/>
    <property type="evidence" value="ECO:0007669"/>
    <property type="project" value="EnsemblFungi"/>
</dbReference>
<sequence length="150" mass="17146">MDGIFLTVQDKNISSSAHLIEQSVDDLNNTKCMYPTNIKYIFEEDDDVPDIALLNESNDSNIENIIIIDIESSGYVSDIQLISDHFQLLSYKDTMEESETYDTPPYCDIKLDVLSRFEEMKGIGERVSLDDLVKLYLIQNEQLTSISNSF</sequence>
<evidence type="ECO:0000313" key="2">
    <source>
        <dbReference type="Proteomes" id="UP000002866"/>
    </source>
</evidence>
<proteinExistence type="predicted"/>
<name>I2H786_HENB6</name>
<accession>I2H786</accession>
<reference evidence="1 2" key="1">
    <citation type="journal article" date="2011" name="Proc. Natl. Acad. Sci. U.S.A.">
        <title>Evolutionary erosion of yeast sex chromosomes by mating-type switching accidents.</title>
        <authorList>
            <person name="Gordon J.L."/>
            <person name="Armisen D."/>
            <person name="Proux-Wera E."/>
            <person name="Oheigeartaigh S.S."/>
            <person name="Byrne K.P."/>
            <person name="Wolfe K.H."/>
        </authorList>
    </citation>
    <scope>NUCLEOTIDE SEQUENCE [LARGE SCALE GENOMIC DNA]</scope>
    <source>
        <strain evidence="2">ATCC 34711 / CBS 6284 / DSM 70876 / NBRC 10599 / NRRL Y-10934 / UCD 77-7</strain>
    </source>
</reference>
<dbReference type="Proteomes" id="UP000002866">
    <property type="component" value="Chromosome 7"/>
</dbReference>
<protein>
    <submittedName>
        <fullName evidence="1">Uncharacterized protein</fullName>
    </submittedName>
</protein>
<organism evidence="1 2">
    <name type="scientific">Henningerozyma blattae (strain ATCC 34711 / CBS 6284 / DSM 70876 / NBRC 10599 / NRRL Y-10934 / UCD 77-7)</name>
    <name type="common">Yeast</name>
    <name type="synonym">Tetrapisispora blattae</name>
    <dbReference type="NCBI Taxonomy" id="1071380"/>
    <lineage>
        <taxon>Eukaryota</taxon>
        <taxon>Fungi</taxon>
        <taxon>Dikarya</taxon>
        <taxon>Ascomycota</taxon>
        <taxon>Saccharomycotina</taxon>
        <taxon>Saccharomycetes</taxon>
        <taxon>Saccharomycetales</taxon>
        <taxon>Saccharomycetaceae</taxon>
        <taxon>Henningerozyma</taxon>
    </lineage>
</organism>
<keyword evidence="2" id="KW-1185">Reference proteome</keyword>
<dbReference type="Pfam" id="PF09795">
    <property type="entry name" value="ATG31"/>
    <property type="match status" value="1"/>
</dbReference>
<evidence type="ECO:0000313" key="1">
    <source>
        <dbReference type="EMBL" id="CCH62238.1"/>
    </source>
</evidence>
<dbReference type="KEGG" id="tbl:TBLA_0G03010"/>
<dbReference type="GO" id="GO:0000407">
    <property type="term" value="C:phagophore assembly site"/>
    <property type="evidence" value="ECO:0007669"/>
    <property type="project" value="EnsemblFungi"/>
</dbReference>
<dbReference type="InParanoid" id="I2H786"/>
<dbReference type="HOGENOM" id="CLU_138108_0_0_1"/>
<dbReference type="GO" id="GO:1990316">
    <property type="term" value="C:Atg1/ULK1 kinase complex"/>
    <property type="evidence" value="ECO:0007669"/>
    <property type="project" value="EnsemblFungi"/>
</dbReference>
<dbReference type="STRING" id="1071380.I2H786"/>
<dbReference type="FunCoup" id="I2H786">
    <property type="interactions" value="129"/>
</dbReference>
<dbReference type="InterPro" id="IPR018621">
    <property type="entry name" value="Atg31"/>
</dbReference>
<dbReference type="OrthoDB" id="4065598at2759"/>
<dbReference type="AlphaFoldDB" id="I2H786"/>